<organism evidence="3 4">
    <name type="scientific">Hymenobacter nivis</name>
    <dbReference type="NCBI Taxonomy" id="1850093"/>
    <lineage>
        <taxon>Bacteria</taxon>
        <taxon>Pseudomonadati</taxon>
        <taxon>Bacteroidota</taxon>
        <taxon>Cytophagia</taxon>
        <taxon>Cytophagales</taxon>
        <taxon>Hymenobacteraceae</taxon>
        <taxon>Hymenobacter</taxon>
    </lineage>
</organism>
<proteinExistence type="predicted"/>
<dbReference type="NCBIfam" id="NF033709">
    <property type="entry name" value="PorV_fam"/>
    <property type="match status" value="1"/>
</dbReference>
<reference evidence="4" key="1">
    <citation type="submission" date="2018-04" db="EMBL/GenBank/DDBJ databases">
        <title>Complete genome of Antarctic heterotrophic bacterium Hymenobacter nivis.</title>
        <authorList>
            <person name="Terashima M."/>
        </authorList>
    </citation>
    <scope>NUCLEOTIDE SEQUENCE [LARGE SCALE GENOMIC DNA]</scope>
    <source>
        <strain evidence="4">NBRC 111535</strain>
    </source>
</reference>
<dbReference type="InterPro" id="IPR047799">
    <property type="entry name" value="T9SS_OM_PorV"/>
</dbReference>
<dbReference type="Gene3D" id="2.40.160.60">
    <property type="entry name" value="Outer membrane protein transport protein (OMPP1/FadL/TodX)"/>
    <property type="match status" value="2"/>
</dbReference>
<dbReference type="EMBL" id="CP029145">
    <property type="protein sequence ID" value="AWM34669.1"/>
    <property type="molecule type" value="Genomic_DNA"/>
</dbReference>
<dbReference type="RefSeq" id="WP_109657701.1">
    <property type="nucleotide sequence ID" value="NZ_CP029145.1"/>
</dbReference>
<dbReference type="OrthoDB" id="9758448at2"/>
<name>A0A2Z3GKE1_9BACT</name>
<sequence>MQLPTPLTSRRLALLAALLGGATAAHAQNFSKTITTAVPILTLSPDSRSAALGEAGVALSPDANAAFYNPGKLGFVPYKYSVSPSYTPWLRSITDDMGISYLSGYAKVAERSALSASLLYFDLGQIQYRDANNIEGATFNPKEYALTVSYGQKLSENFGLGVSARYIRSNLTGGSIPDARPGNAAAVDVGAYYNKDASIGTGLYNIGFGATISNIGNKMTYTDPVNASFLPTTLKLGTALTRQIDQYNKITLAIDVSKLLVPSPYYEDLLPGTGAAQTAQRDRIKAENNARAQKSIISAALGSFSDAPGGFKEELQEINLSGGLEYSYNDLLYARAGYFYENPDKGARQYASFGLGVRYQVFGIDGAFLVPNSQANPLSQTIRVSLHFNFNKLSEAFAGDAGGTSGTPPNN</sequence>
<protein>
    <recommendedName>
        <fullName evidence="2">Type IX secretion system protein PorV domain-containing protein</fullName>
    </recommendedName>
</protein>
<evidence type="ECO:0000259" key="2">
    <source>
        <dbReference type="Pfam" id="PF19572"/>
    </source>
</evidence>
<dbReference type="Pfam" id="PF19572">
    <property type="entry name" value="PorV"/>
    <property type="match status" value="1"/>
</dbReference>
<dbReference type="NCBIfam" id="NF033710">
    <property type="entry name" value="T9SS_OM_PorV"/>
    <property type="match status" value="1"/>
</dbReference>
<dbReference type="Proteomes" id="UP000245999">
    <property type="component" value="Chromosome"/>
</dbReference>
<evidence type="ECO:0000313" key="4">
    <source>
        <dbReference type="Proteomes" id="UP000245999"/>
    </source>
</evidence>
<keyword evidence="1" id="KW-0732">Signal</keyword>
<gene>
    <name evidence="3" type="ORF">DDQ68_18930</name>
</gene>
<feature type="chain" id="PRO_5016432670" description="Type IX secretion system protein PorV domain-containing protein" evidence="1">
    <location>
        <begin position="28"/>
        <end position="411"/>
    </location>
</feature>
<dbReference type="KEGG" id="hnv:DDQ68_18930"/>
<dbReference type="InterPro" id="IPR045741">
    <property type="entry name" value="PorV"/>
</dbReference>
<feature type="signal peptide" evidence="1">
    <location>
        <begin position="1"/>
        <end position="27"/>
    </location>
</feature>
<evidence type="ECO:0000313" key="3">
    <source>
        <dbReference type="EMBL" id="AWM34669.1"/>
    </source>
</evidence>
<feature type="domain" description="Type IX secretion system protein PorV" evidence="2">
    <location>
        <begin position="30"/>
        <end position="264"/>
    </location>
</feature>
<accession>A0A2Z3GKE1</accession>
<dbReference type="AlphaFoldDB" id="A0A2Z3GKE1"/>
<evidence type="ECO:0000256" key="1">
    <source>
        <dbReference type="SAM" id="SignalP"/>
    </source>
</evidence>
<keyword evidence="4" id="KW-1185">Reference proteome</keyword>